<proteinExistence type="predicted"/>
<dbReference type="GO" id="GO:0008716">
    <property type="term" value="F:D-alanine-D-alanine ligase activity"/>
    <property type="evidence" value="ECO:0007669"/>
    <property type="project" value="TreeGrafter"/>
</dbReference>
<dbReference type="AlphaFoldDB" id="A0A1Y0D3U5"/>
<evidence type="ECO:0000256" key="1">
    <source>
        <dbReference type="PROSITE-ProRule" id="PRU00409"/>
    </source>
</evidence>
<dbReference type="PROSITE" id="PS50975">
    <property type="entry name" value="ATP_GRASP"/>
    <property type="match status" value="1"/>
</dbReference>
<dbReference type="SUPFAM" id="SSF56059">
    <property type="entry name" value="Glutathione synthetase ATP-binding domain-like"/>
    <property type="match status" value="1"/>
</dbReference>
<dbReference type="Pfam" id="PF15632">
    <property type="entry name" value="ATPgrasp_Ter"/>
    <property type="match status" value="1"/>
</dbReference>
<protein>
    <recommendedName>
        <fullName evidence="2">ATP-grasp domain-containing protein</fullName>
    </recommendedName>
</protein>
<dbReference type="NCBIfam" id="NF009404">
    <property type="entry name" value="PRK12767.1-3"/>
    <property type="match status" value="1"/>
</dbReference>
<dbReference type="GO" id="GO:0005524">
    <property type="term" value="F:ATP binding"/>
    <property type="evidence" value="ECO:0007669"/>
    <property type="project" value="UniProtKB-UniRule"/>
</dbReference>
<evidence type="ECO:0000259" key="2">
    <source>
        <dbReference type="PROSITE" id="PS50975"/>
    </source>
</evidence>
<keyword evidence="4" id="KW-1185">Reference proteome</keyword>
<dbReference type="InterPro" id="IPR011761">
    <property type="entry name" value="ATP-grasp"/>
</dbReference>
<dbReference type="Gene3D" id="3.40.50.20">
    <property type="match status" value="1"/>
</dbReference>
<keyword evidence="1" id="KW-0067">ATP-binding</keyword>
<gene>
    <name evidence="3" type="ORF">CBP31_03360</name>
</gene>
<reference evidence="3 4" key="1">
    <citation type="journal article" date="2014" name="Int. J. Syst. Evol. Microbiol.">
        <title>Oceanisphaera profunda sp. nov., a marine bacterium isolated from deep-sea sediment, and emended description of the genus Oceanisphaera.</title>
        <authorList>
            <person name="Xu Z."/>
            <person name="Zhang X.Y."/>
            <person name="Su H.N."/>
            <person name="Yu Z.C."/>
            <person name="Liu C."/>
            <person name="Li H."/>
            <person name="Chen X.L."/>
            <person name="Song X.Y."/>
            <person name="Xie B.B."/>
            <person name="Qin Q.L."/>
            <person name="Zhou B.C."/>
            <person name="Shi M."/>
            <person name="Huang Y."/>
            <person name="Zhang Y.Z."/>
        </authorList>
    </citation>
    <scope>NUCLEOTIDE SEQUENCE [LARGE SCALE GENOMIC DNA]</scope>
    <source>
        <strain evidence="3 4">SM1222</strain>
    </source>
</reference>
<feature type="domain" description="ATP-grasp" evidence="2">
    <location>
        <begin position="127"/>
        <end position="318"/>
    </location>
</feature>
<dbReference type="Pfam" id="PF21360">
    <property type="entry name" value="PylC-like_N"/>
    <property type="match status" value="1"/>
</dbReference>
<dbReference type="InterPro" id="IPR013815">
    <property type="entry name" value="ATP_grasp_subdomain_1"/>
</dbReference>
<sequence>MLMSIFMVECNLNILFSCAGRRKYLIDYFKAEPLFNGRLIGTDMSRTAPALAACDAWYEVPSIYDESYLDTVLDICKKEAVTALISLNDMELPILAANEKRFSDIGVRLVLAESAAIELCSDKWATVQFGLEHNIPVPASYLTVDSALTAIANHEVSYPLIVKPRWGSASFGLYVINADHELAEAFSTCKSEFLASHLAKFAGSDDLVLIQEFIVGDEYGVDIFNDMQGKYHGVVCKKKLSMRSGETDKAVTVNDAPFSYYAQQIATNLKHKGNLDCDFLERDNKMYLLELNPRFGGGYPFTHEAGGNFVKALLLSLLGRDNEIAINYRVGETFAKCDTLVAAR</sequence>
<dbReference type="Gene3D" id="3.30.470.20">
    <property type="entry name" value="ATP-grasp fold, B domain"/>
    <property type="match status" value="1"/>
</dbReference>
<name>A0A1Y0D3U5_9GAMM</name>
<dbReference type="InterPro" id="IPR048764">
    <property type="entry name" value="PylC_N"/>
</dbReference>
<dbReference type="GO" id="GO:0046872">
    <property type="term" value="F:metal ion binding"/>
    <property type="evidence" value="ECO:0007669"/>
    <property type="project" value="InterPro"/>
</dbReference>
<dbReference type="PANTHER" id="PTHR23132:SF14">
    <property type="entry name" value="ATP-GRASP DOMAIN-CONTAINING PROTEIN"/>
    <property type="match status" value="1"/>
</dbReference>
<evidence type="ECO:0000313" key="4">
    <source>
        <dbReference type="Proteomes" id="UP000243937"/>
    </source>
</evidence>
<organism evidence="3 4">
    <name type="scientific">Oceanisphaera profunda</name>
    <dbReference type="NCBI Taxonomy" id="1416627"/>
    <lineage>
        <taxon>Bacteria</taxon>
        <taxon>Pseudomonadati</taxon>
        <taxon>Pseudomonadota</taxon>
        <taxon>Gammaproteobacteria</taxon>
        <taxon>Aeromonadales</taxon>
        <taxon>Aeromonadaceae</taxon>
        <taxon>Oceanisphaera</taxon>
    </lineage>
</organism>
<accession>A0A1Y0D3U5</accession>
<dbReference type="KEGG" id="opf:CBP31_03360"/>
<dbReference type="Proteomes" id="UP000243937">
    <property type="component" value="Chromosome"/>
</dbReference>
<evidence type="ECO:0000313" key="3">
    <source>
        <dbReference type="EMBL" id="ART81775.1"/>
    </source>
</evidence>
<dbReference type="EMBL" id="CP021377">
    <property type="protein sequence ID" value="ART81775.1"/>
    <property type="molecule type" value="Genomic_DNA"/>
</dbReference>
<keyword evidence="1" id="KW-0547">Nucleotide-binding</keyword>
<dbReference type="PANTHER" id="PTHR23132">
    <property type="entry name" value="D-ALANINE--D-ALANINE LIGASE"/>
    <property type="match status" value="1"/>
</dbReference>
<dbReference type="Gene3D" id="3.30.1490.20">
    <property type="entry name" value="ATP-grasp fold, A domain"/>
    <property type="match status" value="1"/>
</dbReference>